<proteinExistence type="inferred from homology"/>
<evidence type="ECO:0000256" key="1">
    <source>
        <dbReference type="ARBA" id="ARBA00006484"/>
    </source>
</evidence>
<protein>
    <submittedName>
        <fullName evidence="4">SDR family oxidoreductase</fullName>
        <ecNumber evidence="4">1.-.-.-</ecNumber>
    </submittedName>
</protein>
<dbReference type="SUPFAM" id="SSF51735">
    <property type="entry name" value="NAD(P)-binding Rossmann-fold domains"/>
    <property type="match status" value="1"/>
</dbReference>
<dbReference type="PANTHER" id="PTHR43639:SF1">
    <property type="entry name" value="SHORT-CHAIN DEHYDROGENASE_REDUCTASE FAMILY PROTEIN"/>
    <property type="match status" value="1"/>
</dbReference>
<evidence type="ECO:0000256" key="3">
    <source>
        <dbReference type="RuleBase" id="RU000363"/>
    </source>
</evidence>
<dbReference type="PRINTS" id="PR00081">
    <property type="entry name" value="GDHRDH"/>
</dbReference>
<organism evidence="4 5">
    <name type="scientific">Robiginitalea aurantiaca</name>
    <dbReference type="NCBI Taxonomy" id="3056915"/>
    <lineage>
        <taxon>Bacteria</taxon>
        <taxon>Pseudomonadati</taxon>
        <taxon>Bacteroidota</taxon>
        <taxon>Flavobacteriia</taxon>
        <taxon>Flavobacteriales</taxon>
        <taxon>Flavobacteriaceae</taxon>
        <taxon>Robiginitalea</taxon>
    </lineage>
</organism>
<dbReference type="InterPro" id="IPR036291">
    <property type="entry name" value="NAD(P)-bd_dom_sf"/>
</dbReference>
<dbReference type="GO" id="GO:0016491">
    <property type="term" value="F:oxidoreductase activity"/>
    <property type="evidence" value="ECO:0007669"/>
    <property type="project" value="UniProtKB-KW"/>
</dbReference>
<dbReference type="InterPro" id="IPR002347">
    <property type="entry name" value="SDR_fam"/>
</dbReference>
<dbReference type="Pfam" id="PF00106">
    <property type="entry name" value="adh_short"/>
    <property type="match status" value="1"/>
</dbReference>
<dbReference type="EC" id="1.-.-.-" evidence="4"/>
<dbReference type="EMBL" id="JAUDUY010000004">
    <property type="protein sequence ID" value="MDM9631729.1"/>
    <property type="molecule type" value="Genomic_DNA"/>
</dbReference>
<keyword evidence="5" id="KW-1185">Reference proteome</keyword>
<keyword evidence="2 4" id="KW-0560">Oxidoreductase</keyword>
<comment type="caution">
    <text evidence="4">The sequence shown here is derived from an EMBL/GenBank/DDBJ whole genome shotgun (WGS) entry which is preliminary data.</text>
</comment>
<accession>A0ABT7WFN3</accession>
<gene>
    <name evidence="4" type="ORF">QU605_09620</name>
</gene>
<dbReference type="CDD" id="cd05233">
    <property type="entry name" value="SDR_c"/>
    <property type="match status" value="1"/>
</dbReference>
<dbReference type="Proteomes" id="UP001174839">
    <property type="component" value="Unassembled WGS sequence"/>
</dbReference>
<dbReference type="Gene3D" id="3.40.50.720">
    <property type="entry name" value="NAD(P)-binding Rossmann-like Domain"/>
    <property type="match status" value="1"/>
</dbReference>
<reference evidence="4" key="1">
    <citation type="submission" date="2023-06" db="EMBL/GenBank/DDBJ databases">
        <title>Robiginitalea aurantiacus sp. nov. and Algoriphagus sediminis sp. nov., isolated from coastal sediment.</title>
        <authorList>
            <person name="Zhou Z.Y."/>
            <person name="An J."/>
            <person name="Jia Y.W."/>
            <person name="Du Z.J."/>
        </authorList>
    </citation>
    <scope>NUCLEOTIDE SEQUENCE</scope>
    <source>
        <strain evidence="4">M39</strain>
    </source>
</reference>
<sequence>MNLTGQHILVTGASRGIGRAIARELMAQGGRVAVHYNSNKDAGLELLSEFPESDSICIGADLEKPEDVARLFHTCIDRLGKLDTIIVNAGVFLPHPPDMPPDSWFAVWKKTLSINLDSAGVLTHLGINHFLKHGGGRFIYVGSRAAFRGETSDYMAYAASKGGLTSLARTVARSFGKSGITSFVLAPGFTRTAMAESFIETHGESILLDEISLPELTRPEHIAPLAAFICEGKMDHATGTVIDLNAGSYMH</sequence>
<dbReference type="PANTHER" id="PTHR43639">
    <property type="entry name" value="OXIDOREDUCTASE, SHORT-CHAIN DEHYDROGENASE/REDUCTASE FAMILY (AFU_ORTHOLOGUE AFUA_5G02870)"/>
    <property type="match status" value="1"/>
</dbReference>
<evidence type="ECO:0000256" key="2">
    <source>
        <dbReference type="ARBA" id="ARBA00023002"/>
    </source>
</evidence>
<evidence type="ECO:0000313" key="4">
    <source>
        <dbReference type="EMBL" id="MDM9631729.1"/>
    </source>
</evidence>
<dbReference type="RefSeq" id="WP_289725093.1">
    <property type="nucleotide sequence ID" value="NZ_JAUDUY010000004.1"/>
</dbReference>
<comment type="similarity">
    <text evidence="1 3">Belongs to the short-chain dehydrogenases/reductases (SDR) family.</text>
</comment>
<name>A0ABT7WFN3_9FLAO</name>
<evidence type="ECO:0000313" key="5">
    <source>
        <dbReference type="Proteomes" id="UP001174839"/>
    </source>
</evidence>
<dbReference type="PRINTS" id="PR00080">
    <property type="entry name" value="SDRFAMILY"/>
</dbReference>